<sequence>MIDWTPDLPDSGKPRYILIADAIAEDIRSGALKSGDRLPPQRKLAARLGVDFTTVSRAYSEAQSRGLLDSHVGRGTFVTAGSAGDTAPDPARAGEEDLSMNMPPEPTDPALLEKMREGLGYVGANLVSLLRYQSPIGSEQDKEAASTWLSMRGMVPRLERIAVTPGAHATMIAVLSSLCAQGDTVLCERITYPGLRNIARRLSIELVGLEMDAGGILPDALEAAIRAHRPKALYLNPTLQNPTTLTMPTARRLDVSEVLNRHGLPLIEDDAYGFIPARAPAPLAVSAPDLTWHIGGLAKCIGAGLRLAYVVAPSGRAAFNLAQALRATAVMPSPISTALATHWIEDGTAERIRRFIRAESAARQAIAAETLEGLTFTSDPNAFNIWLNLPKGSGRADLMGRMAGRHVGIMPSDVFTVSGAPDEHVRVCLGGSITREELQRGLMFMANSLQQEAWMG</sequence>
<dbReference type="SUPFAM" id="SSF46785">
    <property type="entry name" value="Winged helix' DNA-binding domain"/>
    <property type="match status" value="1"/>
</dbReference>
<dbReference type="OrthoDB" id="9794015at2"/>
<keyword evidence="4" id="KW-0238">DNA-binding</keyword>
<evidence type="ECO:0000256" key="1">
    <source>
        <dbReference type="ARBA" id="ARBA00005384"/>
    </source>
</evidence>
<dbReference type="PANTHER" id="PTHR46577:SF1">
    <property type="entry name" value="HTH-TYPE TRANSCRIPTIONAL REGULATORY PROTEIN GABR"/>
    <property type="match status" value="1"/>
</dbReference>
<dbReference type="InterPro" id="IPR015424">
    <property type="entry name" value="PyrdxlP-dep_Trfase"/>
</dbReference>
<keyword evidence="9" id="KW-1185">Reference proteome</keyword>
<dbReference type="CDD" id="cd00609">
    <property type="entry name" value="AAT_like"/>
    <property type="match status" value="1"/>
</dbReference>
<protein>
    <submittedName>
        <fullName evidence="8">PLP-dependent aminotransferase family protein</fullName>
    </submittedName>
</protein>
<keyword evidence="8" id="KW-0032">Aminotransferase</keyword>
<dbReference type="RefSeq" id="WP_138572947.1">
    <property type="nucleotide sequence ID" value="NZ_CP040818.1"/>
</dbReference>
<reference evidence="8 9" key="1">
    <citation type="submission" date="2019-06" db="EMBL/GenBank/DDBJ databases">
        <title>Genome sequence of Rhodobacteraceae bacterium D4M1.</title>
        <authorList>
            <person name="Cao J."/>
        </authorList>
    </citation>
    <scope>NUCLEOTIDE SEQUENCE [LARGE SCALE GENOMIC DNA]</scope>
    <source>
        <strain evidence="8 9">D4M1</strain>
    </source>
</reference>
<dbReference type="GO" id="GO:0003677">
    <property type="term" value="F:DNA binding"/>
    <property type="evidence" value="ECO:0007669"/>
    <property type="project" value="UniProtKB-KW"/>
</dbReference>
<dbReference type="InterPro" id="IPR036390">
    <property type="entry name" value="WH_DNA-bd_sf"/>
</dbReference>
<keyword evidence="3" id="KW-0805">Transcription regulation</keyword>
<dbReference type="InterPro" id="IPR004839">
    <property type="entry name" value="Aminotransferase_I/II_large"/>
</dbReference>
<evidence type="ECO:0000256" key="5">
    <source>
        <dbReference type="ARBA" id="ARBA00023163"/>
    </source>
</evidence>
<evidence type="ECO:0000256" key="3">
    <source>
        <dbReference type="ARBA" id="ARBA00023015"/>
    </source>
</evidence>
<dbReference type="AlphaFoldDB" id="A0A5B8FU01"/>
<dbReference type="InterPro" id="IPR000524">
    <property type="entry name" value="Tscrpt_reg_HTH_GntR"/>
</dbReference>
<evidence type="ECO:0000259" key="7">
    <source>
        <dbReference type="PROSITE" id="PS50949"/>
    </source>
</evidence>
<comment type="similarity">
    <text evidence="1">In the C-terminal section; belongs to the class-I pyridoxal-phosphate-dependent aminotransferase family.</text>
</comment>
<organism evidence="8 9">
    <name type="scientific">Paroceanicella profunda</name>
    <dbReference type="NCBI Taxonomy" id="2579971"/>
    <lineage>
        <taxon>Bacteria</taxon>
        <taxon>Pseudomonadati</taxon>
        <taxon>Pseudomonadota</taxon>
        <taxon>Alphaproteobacteria</taxon>
        <taxon>Rhodobacterales</taxon>
        <taxon>Paracoccaceae</taxon>
        <taxon>Paroceanicella</taxon>
    </lineage>
</organism>
<dbReference type="Gene3D" id="3.90.1150.10">
    <property type="entry name" value="Aspartate Aminotransferase, domain 1"/>
    <property type="match status" value="1"/>
</dbReference>
<dbReference type="SUPFAM" id="SSF53383">
    <property type="entry name" value="PLP-dependent transferases"/>
    <property type="match status" value="1"/>
</dbReference>
<dbReference type="GO" id="GO:0030170">
    <property type="term" value="F:pyridoxal phosphate binding"/>
    <property type="evidence" value="ECO:0007669"/>
    <property type="project" value="InterPro"/>
</dbReference>
<dbReference type="Gene3D" id="1.10.10.10">
    <property type="entry name" value="Winged helix-like DNA-binding domain superfamily/Winged helix DNA-binding domain"/>
    <property type="match status" value="1"/>
</dbReference>
<keyword evidence="2" id="KW-0663">Pyridoxal phosphate</keyword>
<proteinExistence type="inferred from homology"/>
<evidence type="ECO:0000313" key="9">
    <source>
        <dbReference type="Proteomes" id="UP000305888"/>
    </source>
</evidence>
<dbReference type="GO" id="GO:0003700">
    <property type="term" value="F:DNA-binding transcription factor activity"/>
    <property type="evidence" value="ECO:0007669"/>
    <property type="project" value="InterPro"/>
</dbReference>
<dbReference type="InterPro" id="IPR015421">
    <property type="entry name" value="PyrdxlP-dep_Trfase_major"/>
</dbReference>
<dbReference type="Gene3D" id="3.40.640.10">
    <property type="entry name" value="Type I PLP-dependent aspartate aminotransferase-like (Major domain)"/>
    <property type="match status" value="1"/>
</dbReference>
<dbReference type="KEGG" id="ppru:FDP22_11100"/>
<dbReference type="Proteomes" id="UP000305888">
    <property type="component" value="Chromosome"/>
</dbReference>
<keyword evidence="5" id="KW-0804">Transcription</keyword>
<keyword evidence="8" id="KW-0808">Transferase</keyword>
<evidence type="ECO:0000256" key="6">
    <source>
        <dbReference type="SAM" id="MobiDB-lite"/>
    </source>
</evidence>
<accession>A0A5B8FU01</accession>
<name>A0A5B8FU01_9RHOB</name>
<gene>
    <name evidence="8" type="ORF">FDP22_11100</name>
</gene>
<dbReference type="PANTHER" id="PTHR46577">
    <property type="entry name" value="HTH-TYPE TRANSCRIPTIONAL REGULATORY PROTEIN GABR"/>
    <property type="match status" value="1"/>
</dbReference>
<feature type="region of interest" description="Disordered" evidence="6">
    <location>
        <begin position="79"/>
        <end position="103"/>
    </location>
</feature>
<evidence type="ECO:0000256" key="4">
    <source>
        <dbReference type="ARBA" id="ARBA00023125"/>
    </source>
</evidence>
<dbReference type="SMART" id="SM00345">
    <property type="entry name" value="HTH_GNTR"/>
    <property type="match status" value="1"/>
</dbReference>
<dbReference type="Pfam" id="PF00155">
    <property type="entry name" value="Aminotran_1_2"/>
    <property type="match status" value="1"/>
</dbReference>
<evidence type="ECO:0000313" key="8">
    <source>
        <dbReference type="EMBL" id="QDL92276.1"/>
    </source>
</evidence>
<dbReference type="CDD" id="cd07377">
    <property type="entry name" value="WHTH_GntR"/>
    <property type="match status" value="1"/>
</dbReference>
<dbReference type="InterPro" id="IPR015422">
    <property type="entry name" value="PyrdxlP-dep_Trfase_small"/>
</dbReference>
<feature type="domain" description="HTH gntR-type" evidence="7">
    <location>
        <begin position="13"/>
        <end position="81"/>
    </location>
</feature>
<dbReference type="Pfam" id="PF00392">
    <property type="entry name" value="GntR"/>
    <property type="match status" value="1"/>
</dbReference>
<dbReference type="PROSITE" id="PS50949">
    <property type="entry name" value="HTH_GNTR"/>
    <property type="match status" value="1"/>
</dbReference>
<evidence type="ECO:0000256" key="2">
    <source>
        <dbReference type="ARBA" id="ARBA00022898"/>
    </source>
</evidence>
<dbReference type="EMBL" id="CP040818">
    <property type="protein sequence ID" value="QDL92276.1"/>
    <property type="molecule type" value="Genomic_DNA"/>
</dbReference>
<dbReference type="GO" id="GO:0008483">
    <property type="term" value="F:transaminase activity"/>
    <property type="evidence" value="ECO:0007669"/>
    <property type="project" value="UniProtKB-KW"/>
</dbReference>
<dbReference type="InterPro" id="IPR051446">
    <property type="entry name" value="HTH_trans_reg/aminotransferase"/>
</dbReference>
<dbReference type="InterPro" id="IPR036388">
    <property type="entry name" value="WH-like_DNA-bd_sf"/>
</dbReference>